<keyword evidence="2 4" id="KW-0732">Signal</keyword>
<sequence length="883" mass="95599">MAFVVAVFLLLVVSPACLFAATPSSHSQDKTPLYLDPNAPLQQRVDDLVGRMTLEEKVSQMQNEAPAIPRLHVPSYDWWNEGLHGMARSGYATVFPQAIGLAATWDTSLIERIGDVVSTEARAKYNEAQREGNHSIFYGLTIWSPNINIDRDPRWGRGQETYGEDPFLTGQIGSAFVRGLQGDNPKYLKTVATAKHFAVHSGPESERHSFDAVISPHDLEDTYLPAFRELVTQAHADSVMCAYNAVDGAPACANTMLLQQKLKHDWGFSGFVVSDCAAISDVSIGHKYAPDLEHAAAVSVKAGTDLSCGKEYAALVGAVQHHLIAESDINAAVRRLFTARFRLGMFDPVAAVPFNQIPFSQNDSPQHGQLSLEAARASMVLLKDEHEALPLHSGLKSIAVIGPNADTLPALEGNYNGVASHPVTPLEALQKQMPGHVRYAQGSPYVDGASLPVPETLLPHGLRGEYFSGTDFKGAPVMTRIDRRIDFDWNGASPAPGVSAKAFAVRWTGMITAPAPGTLDMGFAFAHCSTCEDAETIKVWLDGKQVYDFSHAATHGRRAPTTPFQLVFADTNPHRLRIEYTHQAPHFGAGLTLNWKPPIDVLRQQAVAAADQSDAVLLFLGLSPELEGEEMPIAVTGFRGGDRTSIELPDAQQQLVSAIAATGKPIVIVLMNGSAIALGDSAKKAAAILEAWYPGEAGGTAIAETLFGENNPSGRLPITFYASTAQLPQFDDYSMSGRTYRHFSGEPLYGFGYGLSYTRFGYSAGKLSASTVRAGQPLNVQVEVKNEGDRDGAETVEAYLIPKHTEGAPLRELVGFQKVQLCRGESKTVQMTLTPRELSLVAEDGTRSVQQGEYELYVGGGQPEKSSGVMMRFRVQGHFDLQP</sequence>
<dbReference type="InterPro" id="IPR001764">
    <property type="entry name" value="Glyco_hydro_3_N"/>
</dbReference>
<dbReference type="InterPro" id="IPR036881">
    <property type="entry name" value="Glyco_hydro_3_C_sf"/>
</dbReference>
<dbReference type="Gene3D" id="2.60.40.10">
    <property type="entry name" value="Immunoglobulins"/>
    <property type="match status" value="1"/>
</dbReference>
<reference evidence="6" key="1">
    <citation type="journal article" date="2014" name="Int. J. Syst. Evol. Microbiol.">
        <title>Complete genome sequence of Corynebacterium casei LMG S-19264T (=DSM 44701T), isolated from a smear-ripened cheese.</title>
        <authorList>
            <consortium name="US DOE Joint Genome Institute (JGI-PGF)"/>
            <person name="Walter F."/>
            <person name="Albersmeier A."/>
            <person name="Kalinowski J."/>
            <person name="Ruckert C."/>
        </authorList>
    </citation>
    <scope>NUCLEOTIDE SEQUENCE</scope>
    <source>
        <strain evidence="6">CGMCC 1.12997</strain>
    </source>
</reference>
<dbReference type="GO" id="GO:0009044">
    <property type="term" value="F:xylan 1,4-beta-xylosidase activity"/>
    <property type="evidence" value="ECO:0007669"/>
    <property type="project" value="InterPro"/>
</dbReference>
<dbReference type="SUPFAM" id="SSF52279">
    <property type="entry name" value="Beta-D-glucan exohydrolase, C-terminal domain"/>
    <property type="match status" value="1"/>
</dbReference>
<dbReference type="SUPFAM" id="SSF51445">
    <property type="entry name" value="(Trans)glycosidases"/>
    <property type="match status" value="1"/>
</dbReference>
<dbReference type="GO" id="GO:0045493">
    <property type="term" value="P:xylan catabolic process"/>
    <property type="evidence" value="ECO:0007669"/>
    <property type="project" value="InterPro"/>
</dbReference>
<dbReference type="InterPro" id="IPR044993">
    <property type="entry name" value="BXL"/>
</dbReference>
<dbReference type="InterPro" id="IPR026891">
    <property type="entry name" value="Fn3-like"/>
</dbReference>
<evidence type="ECO:0000256" key="3">
    <source>
        <dbReference type="ARBA" id="ARBA00022801"/>
    </source>
</evidence>
<dbReference type="Pfam" id="PF07691">
    <property type="entry name" value="PA14"/>
    <property type="match status" value="1"/>
</dbReference>
<keyword evidence="3 6" id="KW-0378">Hydrolase</keyword>
<dbReference type="InterPro" id="IPR013783">
    <property type="entry name" value="Ig-like_fold"/>
</dbReference>
<dbReference type="Pfam" id="PF14310">
    <property type="entry name" value="Fn3-like"/>
    <property type="match status" value="1"/>
</dbReference>
<dbReference type="Gene3D" id="3.40.50.1700">
    <property type="entry name" value="Glycoside hydrolase family 3 C-terminal domain"/>
    <property type="match status" value="2"/>
</dbReference>
<keyword evidence="7" id="KW-1185">Reference proteome</keyword>
<feature type="chain" id="PRO_5037886128" evidence="4">
    <location>
        <begin position="21"/>
        <end position="883"/>
    </location>
</feature>
<dbReference type="GO" id="GO:0046556">
    <property type="term" value="F:alpha-L-arabinofuranosidase activity"/>
    <property type="evidence" value="ECO:0007669"/>
    <property type="project" value="TreeGrafter"/>
</dbReference>
<dbReference type="GO" id="GO:0031222">
    <property type="term" value="P:arabinan catabolic process"/>
    <property type="evidence" value="ECO:0007669"/>
    <property type="project" value="TreeGrafter"/>
</dbReference>
<dbReference type="RefSeq" id="WP_188554128.1">
    <property type="nucleotide sequence ID" value="NZ_BMGT01000002.1"/>
</dbReference>
<dbReference type="Pfam" id="PF00933">
    <property type="entry name" value="Glyco_hydro_3"/>
    <property type="match status" value="1"/>
</dbReference>
<dbReference type="InterPro" id="IPR036962">
    <property type="entry name" value="Glyco_hydro_3_N_sf"/>
</dbReference>
<evidence type="ECO:0000313" key="7">
    <source>
        <dbReference type="Proteomes" id="UP000647241"/>
    </source>
</evidence>
<reference evidence="6" key="2">
    <citation type="submission" date="2020-09" db="EMBL/GenBank/DDBJ databases">
        <authorList>
            <person name="Sun Q."/>
            <person name="Zhou Y."/>
        </authorList>
    </citation>
    <scope>NUCLEOTIDE SEQUENCE</scope>
    <source>
        <strain evidence="6">CGMCC 1.12997</strain>
    </source>
</reference>
<gene>
    <name evidence="6" type="ORF">GCM10011585_21610</name>
</gene>
<protein>
    <submittedName>
        <fullName evidence="6">Glycoside hydrolase family 3</fullName>
    </submittedName>
</protein>
<dbReference type="InterPro" id="IPR017853">
    <property type="entry name" value="GH"/>
</dbReference>
<dbReference type="InterPro" id="IPR037524">
    <property type="entry name" value="PA14/GLEYA"/>
</dbReference>
<dbReference type="InterPro" id="IPR002772">
    <property type="entry name" value="Glyco_hydro_3_C"/>
</dbReference>
<dbReference type="SMART" id="SM01217">
    <property type="entry name" value="Fn3_like"/>
    <property type="match status" value="1"/>
</dbReference>
<dbReference type="InterPro" id="IPR011658">
    <property type="entry name" value="PA14_dom"/>
</dbReference>
<proteinExistence type="inferred from homology"/>
<dbReference type="PROSITE" id="PS51820">
    <property type="entry name" value="PA14"/>
    <property type="match status" value="1"/>
</dbReference>
<dbReference type="EMBL" id="BMGT01000002">
    <property type="protein sequence ID" value="GGG78117.1"/>
    <property type="molecule type" value="Genomic_DNA"/>
</dbReference>
<feature type="signal peptide" evidence="4">
    <location>
        <begin position="1"/>
        <end position="20"/>
    </location>
</feature>
<dbReference type="Pfam" id="PF01915">
    <property type="entry name" value="Glyco_hydro_3_C"/>
    <property type="match status" value="1"/>
</dbReference>
<dbReference type="AlphaFoldDB" id="A0A917HHC0"/>
<dbReference type="PANTHER" id="PTHR42721">
    <property type="entry name" value="SUGAR HYDROLASE-RELATED"/>
    <property type="match status" value="1"/>
</dbReference>
<comment type="similarity">
    <text evidence="1">Belongs to the glycosyl hydrolase 3 family.</text>
</comment>
<accession>A0A917HHC0</accession>
<dbReference type="SMART" id="SM00758">
    <property type="entry name" value="PA14"/>
    <property type="match status" value="1"/>
</dbReference>
<evidence type="ECO:0000256" key="4">
    <source>
        <dbReference type="SAM" id="SignalP"/>
    </source>
</evidence>
<dbReference type="PANTHER" id="PTHR42721:SF3">
    <property type="entry name" value="BETA-D-XYLOSIDASE 5-RELATED"/>
    <property type="match status" value="1"/>
</dbReference>
<feature type="domain" description="PA14" evidence="5">
    <location>
        <begin position="457"/>
        <end position="611"/>
    </location>
</feature>
<dbReference type="SUPFAM" id="SSF56988">
    <property type="entry name" value="Anthrax protective antigen"/>
    <property type="match status" value="1"/>
</dbReference>
<organism evidence="6 7">
    <name type="scientific">Edaphobacter dinghuensis</name>
    <dbReference type="NCBI Taxonomy" id="1560005"/>
    <lineage>
        <taxon>Bacteria</taxon>
        <taxon>Pseudomonadati</taxon>
        <taxon>Acidobacteriota</taxon>
        <taxon>Terriglobia</taxon>
        <taxon>Terriglobales</taxon>
        <taxon>Acidobacteriaceae</taxon>
        <taxon>Edaphobacter</taxon>
    </lineage>
</organism>
<dbReference type="PRINTS" id="PR00133">
    <property type="entry name" value="GLHYDRLASE3"/>
</dbReference>
<evidence type="ECO:0000313" key="6">
    <source>
        <dbReference type="EMBL" id="GGG78117.1"/>
    </source>
</evidence>
<evidence type="ECO:0000259" key="5">
    <source>
        <dbReference type="PROSITE" id="PS51820"/>
    </source>
</evidence>
<evidence type="ECO:0000256" key="1">
    <source>
        <dbReference type="ARBA" id="ARBA00005336"/>
    </source>
</evidence>
<dbReference type="Proteomes" id="UP000647241">
    <property type="component" value="Unassembled WGS sequence"/>
</dbReference>
<evidence type="ECO:0000256" key="2">
    <source>
        <dbReference type="ARBA" id="ARBA00022729"/>
    </source>
</evidence>
<comment type="caution">
    <text evidence="6">The sequence shown here is derived from an EMBL/GenBank/DDBJ whole genome shotgun (WGS) entry which is preliminary data.</text>
</comment>
<name>A0A917HHC0_9BACT</name>
<dbReference type="Gene3D" id="3.20.20.300">
    <property type="entry name" value="Glycoside hydrolase, family 3, N-terminal domain"/>
    <property type="match status" value="1"/>
</dbReference>